<dbReference type="PROSITE" id="PS51144">
    <property type="entry name" value="ALPHA_CA_2"/>
    <property type="match status" value="1"/>
</dbReference>
<keyword evidence="5" id="KW-0862">Zinc</keyword>
<evidence type="ECO:0000313" key="10">
    <source>
        <dbReference type="Proteomes" id="UP000728032"/>
    </source>
</evidence>
<evidence type="ECO:0000256" key="5">
    <source>
        <dbReference type="ARBA" id="ARBA00022833"/>
    </source>
</evidence>
<evidence type="ECO:0000256" key="3">
    <source>
        <dbReference type="ARBA" id="ARBA00012925"/>
    </source>
</evidence>
<name>A0A7R9R029_9ACAR</name>
<dbReference type="Pfam" id="PF00194">
    <property type="entry name" value="Carb_anhydrase"/>
    <property type="match status" value="1"/>
</dbReference>
<dbReference type="OrthoDB" id="6515698at2759"/>
<dbReference type="EC" id="4.2.1.1" evidence="3"/>
<keyword evidence="10" id="KW-1185">Reference proteome</keyword>
<comment type="cofactor">
    <cofactor evidence="1">
        <name>Zn(2+)</name>
        <dbReference type="ChEBI" id="CHEBI:29105"/>
    </cofactor>
</comment>
<accession>A0A7R9R029</accession>
<evidence type="ECO:0000256" key="2">
    <source>
        <dbReference type="ARBA" id="ARBA00010718"/>
    </source>
</evidence>
<comment type="similarity">
    <text evidence="2">Belongs to the alpha-carbonic anhydrase family.</text>
</comment>
<dbReference type="GO" id="GO:0008270">
    <property type="term" value="F:zinc ion binding"/>
    <property type="evidence" value="ECO:0007669"/>
    <property type="project" value="InterPro"/>
</dbReference>
<protein>
    <recommendedName>
        <fullName evidence="3">carbonic anhydrase</fullName>
        <ecNumber evidence="3">4.2.1.1</ecNumber>
    </recommendedName>
</protein>
<feature type="non-terminal residue" evidence="9">
    <location>
        <position position="1"/>
    </location>
</feature>
<dbReference type="SUPFAM" id="SSF51069">
    <property type="entry name" value="Carbonic anhydrase"/>
    <property type="match status" value="1"/>
</dbReference>
<gene>
    <name evidence="9" type="ORF">ONB1V03_LOCUS19977</name>
</gene>
<dbReference type="GO" id="GO:0004089">
    <property type="term" value="F:carbonate dehydratase activity"/>
    <property type="evidence" value="ECO:0007669"/>
    <property type="project" value="UniProtKB-EC"/>
</dbReference>
<sequence>INESIDLLQLLPKQRSYWTYNGSLTTPPLWETVNWIIFKQPILCTEQQLDSFRQLSYFAQTNGQTNGQVSHCNECDITVEENYRSQQPLNERTKSSSRVVHRVVHRVVPLEVKVESNEPMEGLYGLVSVFVRVDPNLWLRLEDEREDKVLNHKTLNTSRHGIRWSRWKGVEESTDVLRRLSNRWQPMSPIR</sequence>
<organism evidence="9">
    <name type="scientific">Oppiella nova</name>
    <dbReference type="NCBI Taxonomy" id="334625"/>
    <lineage>
        <taxon>Eukaryota</taxon>
        <taxon>Metazoa</taxon>
        <taxon>Ecdysozoa</taxon>
        <taxon>Arthropoda</taxon>
        <taxon>Chelicerata</taxon>
        <taxon>Arachnida</taxon>
        <taxon>Acari</taxon>
        <taxon>Acariformes</taxon>
        <taxon>Sarcoptiformes</taxon>
        <taxon>Oribatida</taxon>
        <taxon>Brachypylina</taxon>
        <taxon>Oppioidea</taxon>
        <taxon>Oppiidae</taxon>
        <taxon>Oppiella</taxon>
    </lineage>
</organism>
<proteinExistence type="inferred from homology"/>
<dbReference type="GO" id="GO:0005737">
    <property type="term" value="C:cytoplasm"/>
    <property type="evidence" value="ECO:0007669"/>
    <property type="project" value="TreeGrafter"/>
</dbReference>
<evidence type="ECO:0000313" key="9">
    <source>
        <dbReference type="EMBL" id="CAD7663419.1"/>
    </source>
</evidence>
<dbReference type="PANTHER" id="PTHR18952:SF141">
    <property type="entry name" value="CARBONIC ANHYDRASE"/>
    <property type="match status" value="1"/>
</dbReference>
<dbReference type="InterPro" id="IPR001148">
    <property type="entry name" value="CA_dom"/>
</dbReference>
<reference evidence="9" key="1">
    <citation type="submission" date="2020-11" db="EMBL/GenBank/DDBJ databases">
        <authorList>
            <person name="Tran Van P."/>
        </authorList>
    </citation>
    <scope>NUCLEOTIDE SEQUENCE</scope>
</reference>
<evidence type="ECO:0000259" key="8">
    <source>
        <dbReference type="PROSITE" id="PS51144"/>
    </source>
</evidence>
<dbReference type="InterPro" id="IPR036398">
    <property type="entry name" value="CA_dom_sf"/>
</dbReference>
<dbReference type="PANTHER" id="PTHR18952">
    <property type="entry name" value="CARBONIC ANHYDRASE"/>
    <property type="match status" value="1"/>
</dbReference>
<dbReference type="AlphaFoldDB" id="A0A7R9R029"/>
<dbReference type="EMBL" id="CAJPVJ010032427">
    <property type="protein sequence ID" value="CAG2180556.1"/>
    <property type="molecule type" value="Genomic_DNA"/>
</dbReference>
<evidence type="ECO:0000256" key="4">
    <source>
        <dbReference type="ARBA" id="ARBA00022723"/>
    </source>
</evidence>
<evidence type="ECO:0000256" key="7">
    <source>
        <dbReference type="ARBA" id="ARBA00048348"/>
    </source>
</evidence>
<dbReference type="Proteomes" id="UP000728032">
    <property type="component" value="Unassembled WGS sequence"/>
</dbReference>
<comment type="catalytic activity">
    <reaction evidence="7">
        <text>hydrogencarbonate + H(+) = CO2 + H2O</text>
        <dbReference type="Rhea" id="RHEA:10748"/>
        <dbReference type="ChEBI" id="CHEBI:15377"/>
        <dbReference type="ChEBI" id="CHEBI:15378"/>
        <dbReference type="ChEBI" id="CHEBI:16526"/>
        <dbReference type="ChEBI" id="CHEBI:17544"/>
        <dbReference type="EC" id="4.2.1.1"/>
    </reaction>
</comment>
<keyword evidence="6" id="KW-0456">Lyase</keyword>
<evidence type="ECO:0000256" key="1">
    <source>
        <dbReference type="ARBA" id="ARBA00001947"/>
    </source>
</evidence>
<dbReference type="EMBL" id="OC947252">
    <property type="protein sequence ID" value="CAD7663419.1"/>
    <property type="molecule type" value="Genomic_DNA"/>
</dbReference>
<dbReference type="Gene3D" id="3.10.200.10">
    <property type="entry name" value="Alpha carbonic anhydrase"/>
    <property type="match status" value="1"/>
</dbReference>
<feature type="domain" description="Alpha-carbonic anhydrase" evidence="8">
    <location>
        <begin position="1"/>
        <end position="98"/>
    </location>
</feature>
<dbReference type="InterPro" id="IPR023561">
    <property type="entry name" value="Carbonic_anhydrase_a-class"/>
</dbReference>
<keyword evidence="4" id="KW-0479">Metal-binding</keyword>
<evidence type="ECO:0000256" key="6">
    <source>
        <dbReference type="ARBA" id="ARBA00023239"/>
    </source>
</evidence>